<dbReference type="InterPro" id="IPR050209">
    <property type="entry name" value="Rab_GTPases_membrane_traffic"/>
</dbReference>
<dbReference type="PROSITE" id="PS51419">
    <property type="entry name" value="RAB"/>
    <property type="match status" value="1"/>
</dbReference>
<dbReference type="GO" id="GO:0005525">
    <property type="term" value="F:GTP binding"/>
    <property type="evidence" value="ECO:0007669"/>
    <property type="project" value="InterPro"/>
</dbReference>
<dbReference type="FunFam" id="3.40.50.300:FF:001217">
    <property type="entry name" value="Ras-related protein RABA3"/>
    <property type="match status" value="1"/>
</dbReference>
<dbReference type="SMART" id="SM00174">
    <property type="entry name" value="RHO"/>
    <property type="match status" value="1"/>
</dbReference>
<organism evidence="2 3">
    <name type="scientific">Glycine soja</name>
    <name type="common">Wild soybean</name>
    <dbReference type="NCBI Taxonomy" id="3848"/>
    <lineage>
        <taxon>Eukaryota</taxon>
        <taxon>Viridiplantae</taxon>
        <taxon>Streptophyta</taxon>
        <taxon>Embryophyta</taxon>
        <taxon>Tracheophyta</taxon>
        <taxon>Spermatophyta</taxon>
        <taxon>Magnoliopsida</taxon>
        <taxon>eudicotyledons</taxon>
        <taxon>Gunneridae</taxon>
        <taxon>Pentapetalae</taxon>
        <taxon>rosids</taxon>
        <taxon>fabids</taxon>
        <taxon>Fabales</taxon>
        <taxon>Fabaceae</taxon>
        <taxon>Papilionoideae</taxon>
        <taxon>50 kb inversion clade</taxon>
        <taxon>NPAAA clade</taxon>
        <taxon>indigoferoid/millettioid clade</taxon>
        <taxon>Phaseoleae</taxon>
        <taxon>Glycine</taxon>
        <taxon>Glycine subgen. Soja</taxon>
    </lineage>
</organism>
<proteinExistence type="inferred from homology"/>
<dbReference type="CDD" id="cd01868">
    <property type="entry name" value="Rab11_like"/>
    <property type="match status" value="1"/>
</dbReference>
<dbReference type="SMART" id="SM00175">
    <property type="entry name" value="RAB"/>
    <property type="match status" value="1"/>
</dbReference>
<dbReference type="SUPFAM" id="SSF52540">
    <property type="entry name" value="P-loop containing nucleoside triphosphate hydrolases"/>
    <property type="match status" value="1"/>
</dbReference>
<dbReference type="PANTHER" id="PTHR47979">
    <property type="entry name" value="DRAB11-RELATED"/>
    <property type="match status" value="1"/>
</dbReference>
<dbReference type="PROSITE" id="PS51421">
    <property type="entry name" value="RAS"/>
    <property type="match status" value="1"/>
</dbReference>
<dbReference type="AlphaFoldDB" id="A0A445GDE9"/>
<dbReference type="SMR" id="A0A445GDE9"/>
<protein>
    <submittedName>
        <fullName evidence="2">Ras-related protein RABA3</fullName>
    </submittedName>
</protein>
<dbReference type="Pfam" id="PF00071">
    <property type="entry name" value="Ras"/>
    <property type="match status" value="1"/>
</dbReference>
<dbReference type="InterPro" id="IPR027417">
    <property type="entry name" value="P-loop_NTPase"/>
</dbReference>
<dbReference type="Gramene" id="XM_028350901.1">
    <property type="protein sequence ID" value="XP_028206702.1"/>
    <property type="gene ID" value="LOC114390201"/>
</dbReference>
<sequence>MNPEMNGVEAEKRQENGHEKVDYDVQEKIDYVFKVVVIGDSAVGKTQILSRFAKNEFCFDSKSTIGVEFQTRTVTINAKVIKAQIWDTAGQERYRAVTSAYYRGALGAMLVYDITKRQSFDHVARWVEELRAHADSSIVIMLVGNKADLVDQRMVPTEDAVEFAEDQGLFFSETSALSGDNVESAFLKLLEEINRVVSKKALECGLGKENGDTNVASLKGTKVDIILGPELEISEMKKLSSCSC</sequence>
<reference evidence="2 3" key="1">
    <citation type="submission" date="2018-09" db="EMBL/GenBank/DDBJ databases">
        <title>A high-quality reference genome of wild soybean provides a powerful tool to mine soybean genomes.</title>
        <authorList>
            <person name="Xie M."/>
            <person name="Chung C.Y.L."/>
            <person name="Li M.-W."/>
            <person name="Wong F.-L."/>
            <person name="Chan T.-F."/>
            <person name="Lam H.-M."/>
        </authorList>
    </citation>
    <scope>NUCLEOTIDE SEQUENCE [LARGE SCALE GENOMIC DNA]</scope>
    <source>
        <strain evidence="3">cv. W05</strain>
        <tissue evidence="2">Hypocotyl of etiolated seedlings</tissue>
    </source>
</reference>
<evidence type="ECO:0000313" key="3">
    <source>
        <dbReference type="Proteomes" id="UP000289340"/>
    </source>
</evidence>
<keyword evidence="3" id="KW-1185">Reference proteome</keyword>
<dbReference type="EMBL" id="QZWG01000016">
    <property type="protein sequence ID" value="RZB59195.1"/>
    <property type="molecule type" value="Genomic_DNA"/>
</dbReference>
<dbReference type="PRINTS" id="PR00449">
    <property type="entry name" value="RASTRNSFRMNG"/>
</dbReference>
<dbReference type="NCBIfam" id="TIGR00231">
    <property type="entry name" value="small_GTP"/>
    <property type="match status" value="1"/>
</dbReference>
<dbReference type="SMART" id="SM00173">
    <property type="entry name" value="RAS"/>
    <property type="match status" value="1"/>
</dbReference>
<evidence type="ECO:0000256" key="1">
    <source>
        <dbReference type="ARBA" id="ARBA00006270"/>
    </source>
</evidence>
<comment type="caution">
    <text evidence="2">The sequence shown here is derived from an EMBL/GenBank/DDBJ whole genome shotgun (WGS) entry which is preliminary data.</text>
</comment>
<dbReference type="Gene3D" id="3.40.50.300">
    <property type="entry name" value="P-loop containing nucleotide triphosphate hydrolases"/>
    <property type="match status" value="1"/>
</dbReference>
<dbReference type="PROSITE" id="PS51420">
    <property type="entry name" value="RHO"/>
    <property type="match status" value="1"/>
</dbReference>
<accession>A0A445GDE9</accession>
<gene>
    <name evidence="2" type="ORF">D0Y65_042464</name>
</gene>
<dbReference type="InterPro" id="IPR001806">
    <property type="entry name" value="Small_GTPase"/>
</dbReference>
<evidence type="ECO:0000313" key="2">
    <source>
        <dbReference type="EMBL" id="RZB59195.1"/>
    </source>
</evidence>
<comment type="similarity">
    <text evidence="1">Belongs to the small GTPase superfamily. Rab family.</text>
</comment>
<dbReference type="InterPro" id="IPR005225">
    <property type="entry name" value="Small_GTP-bd"/>
</dbReference>
<dbReference type="SMART" id="SM00176">
    <property type="entry name" value="RAN"/>
    <property type="match status" value="1"/>
</dbReference>
<name>A0A445GDE9_GLYSO</name>
<dbReference type="GO" id="GO:0003924">
    <property type="term" value="F:GTPase activity"/>
    <property type="evidence" value="ECO:0007669"/>
    <property type="project" value="InterPro"/>
</dbReference>
<dbReference type="Proteomes" id="UP000289340">
    <property type="component" value="Chromosome 16"/>
</dbReference>